<gene>
    <name evidence="1" type="ORF">ACJRO7_020321</name>
</gene>
<accession>A0ABD3KG64</accession>
<keyword evidence="2" id="KW-1185">Reference proteome</keyword>
<evidence type="ECO:0000313" key="2">
    <source>
        <dbReference type="Proteomes" id="UP001634007"/>
    </source>
</evidence>
<dbReference type="EMBL" id="JBJKBG010000005">
    <property type="protein sequence ID" value="KAL3738919.1"/>
    <property type="molecule type" value="Genomic_DNA"/>
</dbReference>
<comment type="caution">
    <text evidence="1">The sequence shown here is derived from an EMBL/GenBank/DDBJ whole genome shotgun (WGS) entry which is preliminary data.</text>
</comment>
<evidence type="ECO:0000313" key="1">
    <source>
        <dbReference type="EMBL" id="KAL3738919.1"/>
    </source>
</evidence>
<proteinExistence type="predicted"/>
<organism evidence="1 2">
    <name type="scientific">Eucalyptus globulus</name>
    <name type="common">Tasmanian blue gum</name>
    <dbReference type="NCBI Taxonomy" id="34317"/>
    <lineage>
        <taxon>Eukaryota</taxon>
        <taxon>Viridiplantae</taxon>
        <taxon>Streptophyta</taxon>
        <taxon>Embryophyta</taxon>
        <taxon>Tracheophyta</taxon>
        <taxon>Spermatophyta</taxon>
        <taxon>Magnoliopsida</taxon>
        <taxon>eudicotyledons</taxon>
        <taxon>Gunneridae</taxon>
        <taxon>Pentapetalae</taxon>
        <taxon>rosids</taxon>
        <taxon>malvids</taxon>
        <taxon>Myrtales</taxon>
        <taxon>Myrtaceae</taxon>
        <taxon>Myrtoideae</taxon>
        <taxon>Eucalypteae</taxon>
        <taxon>Eucalyptus</taxon>
    </lineage>
</organism>
<reference evidence="1 2" key="1">
    <citation type="submission" date="2024-11" db="EMBL/GenBank/DDBJ databases">
        <title>Chromosome-level genome assembly of Eucalyptus globulus Labill. provides insights into its genome evolution.</title>
        <authorList>
            <person name="Li X."/>
        </authorList>
    </citation>
    <scope>NUCLEOTIDE SEQUENCE [LARGE SCALE GENOMIC DNA]</scope>
    <source>
        <strain evidence="1">CL2024</strain>
        <tissue evidence="1">Fresh tender leaves</tissue>
    </source>
</reference>
<dbReference type="AlphaFoldDB" id="A0ABD3KG64"/>
<protein>
    <submittedName>
        <fullName evidence="1">Uncharacterized protein</fullName>
    </submittedName>
</protein>
<dbReference type="Proteomes" id="UP001634007">
    <property type="component" value="Unassembled WGS sequence"/>
</dbReference>
<name>A0ABD3KG64_EUCGL</name>
<sequence length="66" mass="6841">MLKCKDKVVHPQNIYGGVGGHYFPGPGIGGALPSPEFFSRIGFGLSGFCTLSSECALAGPIVWSSP</sequence>